<dbReference type="RefSeq" id="WP_264226218.1">
    <property type="nucleotide sequence ID" value="NZ_CP107716.1"/>
</dbReference>
<dbReference type="EMBL" id="CP107716">
    <property type="protein sequence ID" value="UYQ72595.1"/>
    <property type="molecule type" value="Genomic_DNA"/>
</dbReference>
<feature type="domain" description="Glycosyl transferase family 1" evidence="4">
    <location>
        <begin position="235"/>
        <end position="334"/>
    </location>
</feature>
<protein>
    <submittedName>
        <fullName evidence="5">Glycosyltransferase family 4 protein</fullName>
    </submittedName>
</protein>
<dbReference type="Pfam" id="PF00534">
    <property type="entry name" value="Glycos_transf_1"/>
    <property type="match status" value="1"/>
</dbReference>
<accession>A0ABY6IPS0</accession>
<dbReference type="Proteomes" id="UP001163882">
    <property type="component" value="Chromosome"/>
</dbReference>
<keyword evidence="3" id="KW-0808">Transferase</keyword>
<evidence type="ECO:0000313" key="6">
    <source>
        <dbReference type="Proteomes" id="UP001163882"/>
    </source>
</evidence>
<evidence type="ECO:0000313" key="5">
    <source>
        <dbReference type="EMBL" id="UYQ72595.1"/>
    </source>
</evidence>
<evidence type="ECO:0000256" key="2">
    <source>
        <dbReference type="ARBA" id="ARBA00022676"/>
    </source>
</evidence>
<gene>
    <name evidence="5" type="ORF">OF122_02070</name>
</gene>
<sequence>MAAKRLLILSRYSRLGASSRLRTLQYIPYLQAAGLQVDVASFFDDAYLKALYSGRRSWAGSAKYFLGRISQLISASKADVLWIEKEALPWIPWAIESLLWPRDVPVVTDYDDAVFHYYDSHRNPAVRDLLGDKIDNVMNRSAVVLAGNEYLASRARAAGAKRVEIVPTVVNTDVYRCQPATSSDGRTRIGWVGTPVTWAKYGEPLVPLLQDVMSQSHSVFRAIGAAQPEVPLANFEFLEWSEAREIQLIQGIDIGIMPLEDTPFARGKCGYKLIQYMACGLPVVASPVGVNSRIVIKNENGFLASTEREWRDSINALLSDHNLRKRMGDAGRRRVEAHYSIDVYGPRVANIIAEL</sequence>
<proteinExistence type="inferred from homology"/>
<dbReference type="PANTHER" id="PTHR12526:SF640">
    <property type="entry name" value="COLANIC ACID BIOSYNTHESIS GLYCOSYLTRANSFERASE WCAL-RELATED"/>
    <property type="match status" value="1"/>
</dbReference>
<name>A0ABY6IPS0_9HYPH</name>
<keyword evidence="2" id="KW-0328">Glycosyltransferase</keyword>
<reference evidence="5" key="1">
    <citation type="submission" date="2022-10" db="EMBL/GenBank/DDBJ databases">
        <title>YIM 151497 complete genome.</title>
        <authorList>
            <person name="Chen X."/>
        </authorList>
    </citation>
    <scope>NUCLEOTIDE SEQUENCE</scope>
    <source>
        <strain evidence="5">YIM 151497</strain>
    </source>
</reference>
<organism evidence="5 6">
    <name type="scientific">Pelagibacterium flavum</name>
    <dbReference type="NCBI Taxonomy" id="2984530"/>
    <lineage>
        <taxon>Bacteria</taxon>
        <taxon>Pseudomonadati</taxon>
        <taxon>Pseudomonadota</taxon>
        <taxon>Alphaproteobacteria</taxon>
        <taxon>Hyphomicrobiales</taxon>
        <taxon>Devosiaceae</taxon>
        <taxon>Pelagibacterium</taxon>
    </lineage>
</organism>
<dbReference type="SUPFAM" id="SSF53756">
    <property type="entry name" value="UDP-Glycosyltransferase/glycogen phosphorylase"/>
    <property type="match status" value="1"/>
</dbReference>
<evidence type="ECO:0000256" key="3">
    <source>
        <dbReference type="ARBA" id="ARBA00022679"/>
    </source>
</evidence>
<dbReference type="InterPro" id="IPR001296">
    <property type="entry name" value="Glyco_trans_1"/>
</dbReference>
<keyword evidence="6" id="KW-1185">Reference proteome</keyword>
<dbReference type="PANTHER" id="PTHR12526">
    <property type="entry name" value="GLYCOSYLTRANSFERASE"/>
    <property type="match status" value="1"/>
</dbReference>
<comment type="similarity">
    <text evidence="1">Belongs to the glycosyltransferase group 1 family. Glycosyltransferase 4 subfamily.</text>
</comment>
<evidence type="ECO:0000259" key="4">
    <source>
        <dbReference type="Pfam" id="PF00534"/>
    </source>
</evidence>
<evidence type="ECO:0000256" key="1">
    <source>
        <dbReference type="ARBA" id="ARBA00009481"/>
    </source>
</evidence>
<dbReference type="Gene3D" id="3.40.50.2000">
    <property type="entry name" value="Glycogen Phosphorylase B"/>
    <property type="match status" value="2"/>
</dbReference>
<dbReference type="CDD" id="cd03801">
    <property type="entry name" value="GT4_PimA-like"/>
    <property type="match status" value="1"/>
</dbReference>